<evidence type="ECO:0000313" key="1">
    <source>
        <dbReference type="EMBL" id="MBX47347.1"/>
    </source>
</evidence>
<protein>
    <submittedName>
        <fullName evidence="1">Uncharacterized protein</fullName>
    </submittedName>
</protein>
<name>A0A2P2NXV7_RHIMU</name>
<reference evidence="1" key="1">
    <citation type="submission" date="2018-02" db="EMBL/GenBank/DDBJ databases">
        <title>Rhizophora mucronata_Transcriptome.</title>
        <authorList>
            <person name="Meera S.P."/>
            <person name="Sreeshan A."/>
            <person name="Augustine A."/>
        </authorList>
    </citation>
    <scope>NUCLEOTIDE SEQUENCE</scope>
    <source>
        <tissue evidence="1">Leaf</tissue>
    </source>
</reference>
<accession>A0A2P2NXV7</accession>
<organism evidence="1">
    <name type="scientific">Rhizophora mucronata</name>
    <name type="common">Asiatic mangrove</name>
    <dbReference type="NCBI Taxonomy" id="61149"/>
    <lineage>
        <taxon>Eukaryota</taxon>
        <taxon>Viridiplantae</taxon>
        <taxon>Streptophyta</taxon>
        <taxon>Embryophyta</taxon>
        <taxon>Tracheophyta</taxon>
        <taxon>Spermatophyta</taxon>
        <taxon>Magnoliopsida</taxon>
        <taxon>eudicotyledons</taxon>
        <taxon>Gunneridae</taxon>
        <taxon>Pentapetalae</taxon>
        <taxon>rosids</taxon>
        <taxon>fabids</taxon>
        <taxon>Malpighiales</taxon>
        <taxon>Rhizophoraceae</taxon>
        <taxon>Rhizophora</taxon>
    </lineage>
</organism>
<proteinExistence type="predicted"/>
<dbReference type="EMBL" id="GGEC01066863">
    <property type="protein sequence ID" value="MBX47347.1"/>
    <property type="molecule type" value="Transcribed_RNA"/>
</dbReference>
<sequence length="13" mass="1556">MYKDTNVEMVVVK</sequence>